<evidence type="ECO:0000256" key="1">
    <source>
        <dbReference type="SAM" id="MobiDB-lite"/>
    </source>
</evidence>
<sequence length="321" mass="34396">MPAPYEPLSPCPITCQPKCEHKCADSPVALPEVSPSVQPVLVPVPATVTPQSFQPASLLPVPDVQPQLQPMASEPSSPSSVIIPQPESQCMPSCQPSCSPHCVIMQEQATETSRCRVECERNCQTMCTEMRQTVLQCGTACPAICEERCRSNVSPISQAECTPNCEPNCQPACMLQQSPLLTGQQQAFSMPLESSPAALPQLLPSFNDDSLPLSPSQQQYSAAAGETPQSPNTPQQMPMLPINLENEFISPAQCGTPCQQICELQCVETHAVANCQPSCEQRCEQTCSTTAQIVPCGKSSGANCACRTGYSQCGTNQCCRM</sequence>
<organism evidence="2 3">
    <name type="scientific">Ascaris lumbricoides</name>
    <name type="common">Giant roundworm</name>
    <dbReference type="NCBI Taxonomy" id="6252"/>
    <lineage>
        <taxon>Eukaryota</taxon>
        <taxon>Metazoa</taxon>
        <taxon>Ecdysozoa</taxon>
        <taxon>Nematoda</taxon>
        <taxon>Chromadorea</taxon>
        <taxon>Rhabditida</taxon>
        <taxon>Spirurina</taxon>
        <taxon>Ascaridomorpha</taxon>
        <taxon>Ascaridoidea</taxon>
        <taxon>Ascarididae</taxon>
        <taxon>Ascaris</taxon>
    </lineage>
</organism>
<dbReference type="PANTHER" id="PTHR31895">
    <property type="entry name" value="PROTEIN CBG03177-RELATED"/>
    <property type="match status" value="1"/>
</dbReference>
<evidence type="ECO:0000313" key="3">
    <source>
        <dbReference type="WBParaSite" id="ALUE_0001899101-mRNA-1"/>
    </source>
</evidence>
<feature type="compositionally biased region" description="Low complexity" evidence="1">
    <location>
        <begin position="208"/>
        <end position="219"/>
    </location>
</feature>
<dbReference type="WBParaSite" id="ALUE_0001899101-mRNA-1">
    <property type="protein sequence ID" value="ALUE_0001899101-mRNA-1"/>
    <property type="gene ID" value="ALUE_0001899101"/>
</dbReference>
<accession>A0A0M3IJW7</accession>
<dbReference type="Proteomes" id="UP000036681">
    <property type="component" value="Unplaced"/>
</dbReference>
<evidence type="ECO:0000313" key="2">
    <source>
        <dbReference type="Proteomes" id="UP000036681"/>
    </source>
</evidence>
<protein>
    <submittedName>
        <fullName evidence="3">Cysteine rich repeat-containing domain protein</fullName>
    </submittedName>
</protein>
<feature type="region of interest" description="Disordered" evidence="1">
    <location>
        <begin position="199"/>
        <end position="236"/>
    </location>
</feature>
<reference evidence="3" key="1">
    <citation type="submission" date="2017-02" db="UniProtKB">
        <authorList>
            <consortium name="WormBaseParasite"/>
        </authorList>
    </citation>
    <scope>IDENTIFICATION</scope>
</reference>
<keyword evidence="2" id="KW-1185">Reference proteome</keyword>
<feature type="compositionally biased region" description="Polar residues" evidence="1">
    <location>
        <begin position="227"/>
        <end position="236"/>
    </location>
</feature>
<proteinExistence type="predicted"/>
<dbReference type="PANTHER" id="PTHR31895:SF21">
    <property type="entry name" value="PRION-LIKE-(Q_N-RICH)-DOMAIN-BEARING PROTEIN"/>
    <property type="match status" value="1"/>
</dbReference>
<dbReference type="AlphaFoldDB" id="A0A0M3IJW7"/>
<name>A0A0M3IJW7_ASCLU</name>